<keyword evidence="7 11" id="KW-0406">Ion transport</keyword>
<organism evidence="12 13">
    <name type="scientific">Brachionus plicatilis</name>
    <name type="common">Marine rotifer</name>
    <name type="synonym">Brachionus muelleri</name>
    <dbReference type="NCBI Taxonomy" id="10195"/>
    <lineage>
        <taxon>Eukaryota</taxon>
        <taxon>Metazoa</taxon>
        <taxon>Spiralia</taxon>
        <taxon>Gnathifera</taxon>
        <taxon>Rotifera</taxon>
        <taxon>Eurotatoria</taxon>
        <taxon>Monogononta</taxon>
        <taxon>Pseudotrocha</taxon>
        <taxon>Ploima</taxon>
        <taxon>Brachionidae</taxon>
        <taxon>Brachionus</taxon>
    </lineage>
</organism>
<evidence type="ECO:0000256" key="4">
    <source>
        <dbReference type="ARBA" id="ARBA00022692"/>
    </source>
</evidence>
<proteinExistence type="inferred from homology"/>
<keyword evidence="5" id="KW-1133">Transmembrane helix</keyword>
<evidence type="ECO:0000256" key="1">
    <source>
        <dbReference type="ARBA" id="ARBA00004141"/>
    </source>
</evidence>
<dbReference type="InterPro" id="IPR001873">
    <property type="entry name" value="ENaC"/>
</dbReference>
<evidence type="ECO:0000256" key="11">
    <source>
        <dbReference type="RuleBase" id="RU000679"/>
    </source>
</evidence>
<evidence type="ECO:0000256" key="3">
    <source>
        <dbReference type="ARBA" id="ARBA00022461"/>
    </source>
</evidence>
<dbReference type="EMBL" id="REGN01004977">
    <property type="protein sequence ID" value="RNA15320.1"/>
    <property type="molecule type" value="Genomic_DNA"/>
</dbReference>
<evidence type="ECO:0000256" key="8">
    <source>
        <dbReference type="ARBA" id="ARBA00023136"/>
    </source>
</evidence>
<keyword evidence="8" id="KW-0472">Membrane</keyword>
<dbReference type="GO" id="GO:0005886">
    <property type="term" value="C:plasma membrane"/>
    <property type="evidence" value="ECO:0007669"/>
    <property type="project" value="TreeGrafter"/>
</dbReference>
<reference evidence="12 13" key="1">
    <citation type="journal article" date="2018" name="Sci. Rep.">
        <title>Genomic signatures of local adaptation to the degree of environmental predictability in rotifers.</title>
        <authorList>
            <person name="Franch-Gras L."/>
            <person name="Hahn C."/>
            <person name="Garcia-Roger E.M."/>
            <person name="Carmona M.J."/>
            <person name="Serra M."/>
            <person name="Gomez A."/>
        </authorList>
    </citation>
    <scope>NUCLEOTIDE SEQUENCE [LARGE SCALE GENOMIC DNA]</scope>
    <source>
        <strain evidence="12">HYR1</strain>
    </source>
</reference>
<dbReference type="PANTHER" id="PTHR11690:SF248">
    <property type="entry name" value="PICKPOCKET 17, ISOFORM A"/>
    <property type="match status" value="1"/>
</dbReference>
<comment type="similarity">
    <text evidence="11">Belongs to the amiloride-sensitive sodium channel (TC 1.A.6) family.</text>
</comment>
<keyword evidence="6" id="KW-0915">Sodium</keyword>
<name>A0A3M7QVC4_BRAPC</name>
<comment type="subcellular location">
    <subcellularLocation>
        <location evidence="1">Membrane</location>
        <topology evidence="1">Multi-pass membrane protein</topology>
    </subcellularLocation>
</comment>
<dbReference type="STRING" id="10195.A0A3M7QVC4"/>
<evidence type="ECO:0000256" key="2">
    <source>
        <dbReference type="ARBA" id="ARBA00022448"/>
    </source>
</evidence>
<comment type="caution">
    <text evidence="12">The sequence shown here is derived from an EMBL/GenBank/DDBJ whole genome shotgun (WGS) entry which is preliminary data.</text>
</comment>
<evidence type="ECO:0000313" key="13">
    <source>
        <dbReference type="Proteomes" id="UP000276133"/>
    </source>
</evidence>
<evidence type="ECO:0000256" key="6">
    <source>
        <dbReference type="ARBA" id="ARBA00023053"/>
    </source>
</evidence>
<keyword evidence="9 11" id="KW-0739">Sodium transport</keyword>
<protein>
    <submittedName>
        <fullName evidence="12">Amiloride-sensitive sodium channel subunit gamma</fullName>
    </submittedName>
</protein>
<dbReference type="Proteomes" id="UP000276133">
    <property type="component" value="Unassembled WGS sequence"/>
</dbReference>
<keyword evidence="10 11" id="KW-0407">Ion channel</keyword>
<evidence type="ECO:0000256" key="5">
    <source>
        <dbReference type="ARBA" id="ARBA00022989"/>
    </source>
</evidence>
<dbReference type="GO" id="GO:0015280">
    <property type="term" value="F:ligand-gated sodium channel activity"/>
    <property type="evidence" value="ECO:0007669"/>
    <property type="project" value="TreeGrafter"/>
</dbReference>
<evidence type="ECO:0000256" key="7">
    <source>
        <dbReference type="ARBA" id="ARBA00023065"/>
    </source>
</evidence>
<dbReference type="AlphaFoldDB" id="A0A3M7QVC4"/>
<dbReference type="Pfam" id="PF00858">
    <property type="entry name" value="ASC"/>
    <property type="match status" value="1"/>
</dbReference>
<keyword evidence="3 11" id="KW-0894">Sodium channel</keyword>
<keyword evidence="13" id="KW-1185">Reference proteome</keyword>
<keyword evidence="2 11" id="KW-0813">Transport</keyword>
<dbReference type="PRINTS" id="PR01078">
    <property type="entry name" value="AMINACHANNEL"/>
</dbReference>
<evidence type="ECO:0000256" key="10">
    <source>
        <dbReference type="ARBA" id="ARBA00023303"/>
    </source>
</evidence>
<dbReference type="PANTHER" id="PTHR11690">
    <property type="entry name" value="AMILORIDE-SENSITIVE SODIUM CHANNEL-RELATED"/>
    <property type="match status" value="1"/>
</dbReference>
<evidence type="ECO:0000313" key="12">
    <source>
        <dbReference type="EMBL" id="RNA15320.1"/>
    </source>
</evidence>
<accession>A0A3M7QVC4</accession>
<gene>
    <name evidence="12" type="ORF">BpHYR1_053359</name>
</gene>
<sequence length="221" mass="25385">MPLTGDLLAMAKSESKQPKFKNLTNKFGDSLEKLFIDCRFEGLKCNLTEFKYFFHPHYGNCYQFNTGFNYFGEIADLKRTMWSDRLLGLRLILNISLSESLKFMNPNTGALISVHNQTAYPLDELTVGPKTETNIALSRTFYESQPKPYSKCDGKTNDVNSYDSEYYKIVHKNTKGYSQTLCVYQCIQKFFIDGCSCSLDSLPSFYDSYLCTQTKENNDCL</sequence>
<keyword evidence="4 11" id="KW-0812">Transmembrane</keyword>
<evidence type="ECO:0000256" key="9">
    <source>
        <dbReference type="ARBA" id="ARBA00023201"/>
    </source>
</evidence>
<dbReference type="Gene3D" id="2.60.470.10">
    <property type="entry name" value="Acid-sensing ion channels like domains"/>
    <property type="match status" value="1"/>
</dbReference>
<dbReference type="OrthoDB" id="6021021at2759"/>